<name>A0A6D2IL08_9BRAS</name>
<evidence type="ECO:0000313" key="3">
    <source>
        <dbReference type="Proteomes" id="UP000467841"/>
    </source>
</evidence>
<gene>
    <name evidence="2" type="ORF">MERR_LOCUS15023</name>
</gene>
<sequence>MGRAKVLVEVKLDKPFPQRVALVDISDAITMVDVLYSWLPTVCSDCGHLGHKASRCLLRTSSPVVHKKTPKEATSSVLPPVTEIAGAGTAKALENPETIPSVEKSTPVSLTLIPPNDATPTSTPATSNISSFHKILSYPQGTSSSPVINPVMASTKEASASKQASLSFVASASKQASISPVQPEHSIRRTLSSASLRNNRFASLDSSEDEDEDDSEVPPPPDVPENSMFFTPSGKRILRERPVPLSTKAKEMQAVVRGRGNRGRGSRGGRG</sequence>
<dbReference type="EMBL" id="CACVBM020001061">
    <property type="protein sequence ID" value="CAA7027788.1"/>
    <property type="molecule type" value="Genomic_DNA"/>
</dbReference>
<dbReference type="OrthoDB" id="1114251at2759"/>
<feature type="region of interest" description="Disordered" evidence="1">
    <location>
        <begin position="198"/>
        <end position="271"/>
    </location>
</feature>
<protein>
    <recommendedName>
        <fullName evidence="4">CCHC-type domain-containing protein</fullName>
    </recommendedName>
</protein>
<keyword evidence="3" id="KW-1185">Reference proteome</keyword>
<feature type="compositionally biased region" description="Acidic residues" evidence="1">
    <location>
        <begin position="206"/>
        <end position="216"/>
    </location>
</feature>
<dbReference type="InterPro" id="IPR040256">
    <property type="entry name" value="At4g02000-like"/>
</dbReference>
<reference evidence="2" key="1">
    <citation type="submission" date="2020-01" db="EMBL/GenBank/DDBJ databases">
        <authorList>
            <person name="Mishra B."/>
        </authorList>
    </citation>
    <scope>NUCLEOTIDE SEQUENCE [LARGE SCALE GENOMIC DNA]</scope>
</reference>
<evidence type="ECO:0000313" key="2">
    <source>
        <dbReference type="EMBL" id="CAA7027788.1"/>
    </source>
</evidence>
<proteinExistence type="predicted"/>
<evidence type="ECO:0008006" key="4">
    <source>
        <dbReference type="Google" id="ProtNLM"/>
    </source>
</evidence>
<dbReference type="AlphaFoldDB" id="A0A6D2IL08"/>
<organism evidence="2 3">
    <name type="scientific">Microthlaspi erraticum</name>
    <dbReference type="NCBI Taxonomy" id="1685480"/>
    <lineage>
        <taxon>Eukaryota</taxon>
        <taxon>Viridiplantae</taxon>
        <taxon>Streptophyta</taxon>
        <taxon>Embryophyta</taxon>
        <taxon>Tracheophyta</taxon>
        <taxon>Spermatophyta</taxon>
        <taxon>Magnoliopsida</taxon>
        <taxon>eudicotyledons</taxon>
        <taxon>Gunneridae</taxon>
        <taxon>Pentapetalae</taxon>
        <taxon>rosids</taxon>
        <taxon>malvids</taxon>
        <taxon>Brassicales</taxon>
        <taxon>Brassicaceae</taxon>
        <taxon>Coluteocarpeae</taxon>
        <taxon>Microthlaspi</taxon>
    </lineage>
</organism>
<dbReference type="PANTHER" id="PTHR31286">
    <property type="entry name" value="GLYCINE-RICH CELL WALL STRUCTURAL PROTEIN 1.8-LIKE"/>
    <property type="match status" value="1"/>
</dbReference>
<feature type="region of interest" description="Disordered" evidence="1">
    <location>
        <begin position="174"/>
        <end position="193"/>
    </location>
</feature>
<dbReference type="PANTHER" id="PTHR31286:SF63">
    <property type="entry name" value="DUF4283 DOMAIN-CONTAINING PROTEIN"/>
    <property type="match status" value="1"/>
</dbReference>
<dbReference type="Proteomes" id="UP000467841">
    <property type="component" value="Unassembled WGS sequence"/>
</dbReference>
<evidence type="ECO:0000256" key="1">
    <source>
        <dbReference type="SAM" id="MobiDB-lite"/>
    </source>
</evidence>
<feature type="compositionally biased region" description="Basic residues" evidence="1">
    <location>
        <begin position="259"/>
        <end position="271"/>
    </location>
</feature>
<comment type="caution">
    <text evidence="2">The sequence shown here is derived from an EMBL/GenBank/DDBJ whole genome shotgun (WGS) entry which is preliminary data.</text>
</comment>
<accession>A0A6D2IL08</accession>